<keyword evidence="3" id="KW-1185">Reference proteome</keyword>
<proteinExistence type="predicted"/>
<organism evidence="2 3">
    <name type="scientific">Rousettus aegyptiacus</name>
    <name type="common">Egyptian fruit bat</name>
    <name type="synonym">Pteropus aegyptiacus</name>
    <dbReference type="NCBI Taxonomy" id="9407"/>
    <lineage>
        <taxon>Eukaryota</taxon>
        <taxon>Metazoa</taxon>
        <taxon>Chordata</taxon>
        <taxon>Craniata</taxon>
        <taxon>Vertebrata</taxon>
        <taxon>Euteleostomi</taxon>
        <taxon>Mammalia</taxon>
        <taxon>Eutheria</taxon>
        <taxon>Laurasiatheria</taxon>
        <taxon>Chiroptera</taxon>
        <taxon>Yinpterochiroptera</taxon>
        <taxon>Pteropodoidea</taxon>
        <taxon>Pteropodidae</taxon>
        <taxon>Rousettinae</taxon>
        <taxon>Rousettus</taxon>
    </lineage>
</organism>
<evidence type="ECO:0000313" key="2">
    <source>
        <dbReference type="EMBL" id="KAF6505953.1"/>
    </source>
</evidence>
<gene>
    <name evidence="2" type="ORF">HJG63_007829</name>
</gene>
<dbReference type="AlphaFoldDB" id="A0A7J8KAP5"/>
<sequence length="203" mass="22323">MAQGCGSEQTPTHGKTTQDPDFTGRMQGWGNEWGPLLVLLVVPSLLQVCLTHFSCGKEGRGKLLGNKEEGKRRGCLPSFFEDKQIWVPFAAPPCTSCVIWGKSLSLSESQLLSHLEIRQGTVCENAWSGLAHGRCPEIVSSLPLLPSLAEPDERNEKYQPLDRHRGSKHSLWTCCPSSFLPSCGPSCSHQGFFCPPKGRHHKS</sequence>
<dbReference type="EMBL" id="JACASE010000001">
    <property type="protein sequence ID" value="KAF6505953.1"/>
    <property type="molecule type" value="Genomic_DNA"/>
</dbReference>
<accession>A0A7J8KAP5</accession>
<dbReference type="Proteomes" id="UP000593571">
    <property type="component" value="Unassembled WGS sequence"/>
</dbReference>
<evidence type="ECO:0000256" key="1">
    <source>
        <dbReference type="SAM" id="MobiDB-lite"/>
    </source>
</evidence>
<feature type="compositionally biased region" description="Polar residues" evidence="1">
    <location>
        <begin position="1"/>
        <end position="20"/>
    </location>
</feature>
<comment type="caution">
    <text evidence="2">The sequence shown here is derived from an EMBL/GenBank/DDBJ whole genome shotgun (WGS) entry which is preliminary data.</text>
</comment>
<feature type="region of interest" description="Disordered" evidence="1">
    <location>
        <begin position="1"/>
        <end position="25"/>
    </location>
</feature>
<name>A0A7J8KAP5_ROUAE</name>
<reference evidence="2 3" key="1">
    <citation type="journal article" date="2020" name="Nature">
        <title>Six reference-quality genomes reveal evolution of bat adaptations.</title>
        <authorList>
            <person name="Jebb D."/>
            <person name="Huang Z."/>
            <person name="Pippel M."/>
            <person name="Hughes G.M."/>
            <person name="Lavrichenko K."/>
            <person name="Devanna P."/>
            <person name="Winkler S."/>
            <person name="Jermiin L.S."/>
            <person name="Skirmuntt E.C."/>
            <person name="Katzourakis A."/>
            <person name="Burkitt-Gray L."/>
            <person name="Ray D.A."/>
            <person name="Sullivan K.A.M."/>
            <person name="Roscito J.G."/>
            <person name="Kirilenko B.M."/>
            <person name="Davalos L.M."/>
            <person name="Corthals A.P."/>
            <person name="Power M.L."/>
            <person name="Jones G."/>
            <person name="Ransome R.D."/>
            <person name="Dechmann D.K.N."/>
            <person name="Locatelli A.G."/>
            <person name="Puechmaille S.J."/>
            <person name="Fedrigo O."/>
            <person name="Jarvis E.D."/>
            <person name="Hiller M."/>
            <person name="Vernes S.C."/>
            <person name="Myers E.W."/>
            <person name="Teeling E.C."/>
        </authorList>
    </citation>
    <scope>NUCLEOTIDE SEQUENCE [LARGE SCALE GENOMIC DNA]</scope>
    <source>
        <strain evidence="2">MRouAeg1</strain>
        <tissue evidence="2">Muscle</tissue>
    </source>
</reference>
<evidence type="ECO:0000313" key="3">
    <source>
        <dbReference type="Proteomes" id="UP000593571"/>
    </source>
</evidence>
<protein>
    <submittedName>
        <fullName evidence="2">Uncharacterized protein</fullName>
    </submittedName>
</protein>